<proteinExistence type="inferred from homology"/>
<dbReference type="InterPro" id="IPR051603">
    <property type="entry name" value="Zinc-ADH_QOR/CCCR"/>
</dbReference>
<dbReference type="Pfam" id="PF00107">
    <property type="entry name" value="ADH_zinc_N"/>
    <property type="match status" value="1"/>
</dbReference>
<feature type="domain" description="Enoyl reductase (ER)" evidence="4">
    <location>
        <begin position="13"/>
        <end position="342"/>
    </location>
</feature>
<dbReference type="InterPro" id="IPR036291">
    <property type="entry name" value="NAD(P)-bd_dom_sf"/>
</dbReference>
<dbReference type="PANTHER" id="PTHR44154">
    <property type="entry name" value="QUINONE OXIDOREDUCTASE"/>
    <property type="match status" value="1"/>
</dbReference>
<dbReference type="InterPro" id="IPR014182">
    <property type="entry name" value="ADH_Zn_typ-1"/>
</dbReference>
<evidence type="ECO:0000256" key="1">
    <source>
        <dbReference type="ARBA" id="ARBA00010371"/>
    </source>
</evidence>
<dbReference type="SMART" id="SM00829">
    <property type="entry name" value="PKS_ER"/>
    <property type="match status" value="1"/>
</dbReference>
<comment type="caution">
    <text evidence="5">The sequence shown here is derived from an EMBL/GenBank/DDBJ whole genome shotgun (WGS) entry which is preliminary data.</text>
</comment>
<accession>A0A506US13</accession>
<evidence type="ECO:0000256" key="3">
    <source>
        <dbReference type="RuleBase" id="RU364000"/>
    </source>
</evidence>
<evidence type="ECO:0000256" key="2">
    <source>
        <dbReference type="ARBA" id="ARBA00022857"/>
    </source>
</evidence>
<dbReference type="InterPro" id="IPR013149">
    <property type="entry name" value="ADH-like_C"/>
</dbReference>
<evidence type="ECO:0000313" key="6">
    <source>
        <dbReference type="Proteomes" id="UP000315037"/>
    </source>
</evidence>
<dbReference type="GO" id="GO:0016491">
    <property type="term" value="F:oxidoreductase activity"/>
    <property type="evidence" value="ECO:0007669"/>
    <property type="project" value="UniProtKB-KW"/>
</dbReference>
<dbReference type="SUPFAM" id="SSF51735">
    <property type="entry name" value="NAD(P)-binding Rossmann-fold domains"/>
    <property type="match status" value="1"/>
</dbReference>
<reference evidence="5 6" key="1">
    <citation type="submission" date="2019-03" db="EMBL/GenBank/DDBJ databases">
        <title>The complete genome sequence of Neokomagataea sp. Jb2 NBRC113641.</title>
        <authorList>
            <person name="Chua K.-O."/>
            <person name="Chan K.-G."/>
            <person name="See-Too W.-S."/>
        </authorList>
    </citation>
    <scope>NUCLEOTIDE SEQUENCE [LARGE SCALE GENOMIC DNA]</scope>
    <source>
        <strain evidence="5 6">Jb2</strain>
    </source>
</reference>
<dbReference type="EMBL" id="SORZ01000001">
    <property type="protein sequence ID" value="TPW36134.1"/>
    <property type="molecule type" value="Genomic_DNA"/>
</dbReference>
<evidence type="ECO:0000313" key="5">
    <source>
        <dbReference type="EMBL" id="TPW36134.1"/>
    </source>
</evidence>
<keyword evidence="3" id="KW-0560">Oxidoreductase</keyword>
<dbReference type="AlphaFoldDB" id="A0A506US13"/>
<evidence type="ECO:0000259" key="4">
    <source>
        <dbReference type="SMART" id="SM00829"/>
    </source>
</evidence>
<protein>
    <recommendedName>
        <fullName evidence="3">Zinc-type alcohol dehydrogenase-like protein</fullName>
    </recommendedName>
</protein>
<dbReference type="NCBIfam" id="TIGR02817">
    <property type="entry name" value="adh_fam_1"/>
    <property type="match status" value="1"/>
</dbReference>
<gene>
    <name evidence="5" type="ORF">E3202_01055</name>
</gene>
<name>A0A506US13_9PROT</name>
<dbReference type="Gene3D" id="3.90.180.10">
    <property type="entry name" value="Medium-chain alcohol dehydrogenases, catalytic domain"/>
    <property type="match status" value="1"/>
</dbReference>
<dbReference type="GO" id="GO:0008270">
    <property type="term" value="F:zinc ion binding"/>
    <property type="evidence" value="ECO:0007669"/>
    <property type="project" value="InterPro"/>
</dbReference>
<dbReference type="Gene3D" id="3.40.50.720">
    <property type="entry name" value="NAD(P)-binding Rossmann-like Domain"/>
    <property type="match status" value="1"/>
</dbReference>
<keyword evidence="6" id="KW-1185">Reference proteome</keyword>
<keyword evidence="3" id="KW-0479">Metal-binding</keyword>
<keyword evidence="2" id="KW-0521">NADP</keyword>
<organism evidence="5 6">
    <name type="scientific">Oecophyllibacter saccharovorans</name>
    <dbReference type="NCBI Taxonomy" id="2558360"/>
    <lineage>
        <taxon>Bacteria</taxon>
        <taxon>Pseudomonadati</taxon>
        <taxon>Pseudomonadota</taxon>
        <taxon>Alphaproteobacteria</taxon>
        <taxon>Acetobacterales</taxon>
        <taxon>Acetobacteraceae</taxon>
        <taxon>Oecophyllibacter</taxon>
    </lineage>
</organism>
<dbReference type="PANTHER" id="PTHR44154:SF1">
    <property type="entry name" value="QUINONE OXIDOREDUCTASE"/>
    <property type="match status" value="1"/>
</dbReference>
<dbReference type="InterPro" id="IPR011032">
    <property type="entry name" value="GroES-like_sf"/>
</dbReference>
<dbReference type="SUPFAM" id="SSF50129">
    <property type="entry name" value="GroES-like"/>
    <property type="match status" value="1"/>
</dbReference>
<dbReference type="InterPro" id="IPR020843">
    <property type="entry name" value="ER"/>
</dbReference>
<dbReference type="InterPro" id="IPR013154">
    <property type="entry name" value="ADH-like_N"/>
</dbReference>
<dbReference type="Proteomes" id="UP000315037">
    <property type="component" value="Unassembled WGS sequence"/>
</dbReference>
<keyword evidence="3" id="KW-0862">Zinc</keyword>
<dbReference type="Pfam" id="PF08240">
    <property type="entry name" value="ADH_N"/>
    <property type="match status" value="1"/>
</dbReference>
<dbReference type="CDD" id="cd08252">
    <property type="entry name" value="AL_MDR"/>
    <property type="match status" value="1"/>
</dbReference>
<dbReference type="RefSeq" id="WP_165600467.1">
    <property type="nucleotide sequence ID" value="NZ_SORZ01000001.1"/>
</dbReference>
<comment type="similarity">
    <text evidence="1 3">Belongs to the zinc-containing alcohol dehydrogenase family. Quinone oxidoreductase subfamily.</text>
</comment>
<sequence length="345" mass="37263">MHAVGFRKAGPISAPDSLIDFETSVPEPGPHDLLVQIKAISVNPADTKVRANAMPPEGQTRIPGWDAAGIVVKAGSETSLFRPGDEVYFAGDISRPGTYADYTLVDERITGHKPKSLTWAQAASIPLTALTAWEGLFDRLKIAPKPAGASTPQPSEHPEALLVIGGAGGVGSIIIQLARALTDLTVIATASRPETAQWATRMGAQHVIDHHSSLVDQLSCLSVPAPRYVYSTNQTDKHLEAIAELIAPEGSLVLIDDPATLNVVPFKRKSVGIHWEFMFTRPLFHTADMRDQGRILNRVSEMLDNHELKPTDHLHMEGVTAENLRQAQEILESGKAIGKIVLTNS</sequence>